<comment type="caution">
    <text evidence="1">The sequence shown here is derived from an EMBL/GenBank/DDBJ whole genome shotgun (WGS) entry which is preliminary data.</text>
</comment>
<dbReference type="EMBL" id="MLJW01000758">
    <property type="protein sequence ID" value="OIQ82877.1"/>
    <property type="molecule type" value="Genomic_DNA"/>
</dbReference>
<accession>A0A1J5R3Y9</accession>
<dbReference type="AlphaFoldDB" id="A0A1J5R3Y9"/>
<name>A0A1J5R3Y9_9ZZZZ</name>
<protein>
    <submittedName>
        <fullName evidence="1">Uncharacterized protein</fullName>
    </submittedName>
</protein>
<sequence>MLVPIQETSTFAALRATPCCTTAGKVTPTGVSAGRSNEPTTCATVRATAAGVEGCGVGIRTRSAANAPVVRSTGAPLMPLPPMSIPNAMDVLSWLLMAGSGSPLRCR</sequence>
<proteinExistence type="predicted"/>
<reference evidence="1" key="1">
    <citation type="submission" date="2016-10" db="EMBL/GenBank/DDBJ databases">
        <title>Sequence of Gallionella enrichment culture.</title>
        <authorList>
            <person name="Poehlein A."/>
            <person name="Muehling M."/>
            <person name="Daniel R."/>
        </authorList>
    </citation>
    <scope>NUCLEOTIDE SEQUENCE</scope>
</reference>
<evidence type="ECO:0000313" key="1">
    <source>
        <dbReference type="EMBL" id="OIQ82877.1"/>
    </source>
</evidence>
<gene>
    <name evidence="1" type="ORF">GALL_353380</name>
</gene>
<organism evidence="1">
    <name type="scientific">mine drainage metagenome</name>
    <dbReference type="NCBI Taxonomy" id="410659"/>
    <lineage>
        <taxon>unclassified sequences</taxon>
        <taxon>metagenomes</taxon>
        <taxon>ecological metagenomes</taxon>
    </lineage>
</organism>